<keyword evidence="2" id="KW-0378">Hydrolase</keyword>
<keyword evidence="6" id="KW-1185">Reference proteome</keyword>
<accession>A0ABW2MRQ2</accession>
<evidence type="ECO:0000256" key="2">
    <source>
        <dbReference type="ARBA" id="ARBA00022801"/>
    </source>
</evidence>
<dbReference type="SUPFAM" id="SSF49785">
    <property type="entry name" value="Galactose-binding domain-like"/>
    <property type="match status" value="1"/>
</dbReference>
<dbReference type="Gene3D" id="2.60.120.260">
    <property type="entry name" value="Galactose-binding domain-like"/>
    <property type="match status" value="1"/>
</dbReference>
<organism evidence="5 6">
    <name type="scientific">Jejudonia soesokkakensis</name>
    <dbReference type="NCBI Taxonomy" id="1323432"/>
    <lineage>
        <taxon>Bacteria</taxon>
        <taxon>Pseudomonadati</taxon>
        <taxon>Bacteroidota</taxon>
        <taxon>Flavobacteriia</taxon>
        <taxon>Flavobacteriales</taxon>
        <taxon>Flavobacteriaceae</taxon>
        <taxon>Jejudonia</taxon>
    </lineage>
</organism>
<feature type="chain" id="PRO_5045378800" evidence="3">
    <location>
        <begin position="21"/>
        <end position="971"/>
    </location>
</feature>
<name>A0ABW2MRQ2_9FLAO</name>
<dbReference type="Gene3D" id="2.60.40.10">
    <property type="entry name" value="Immunoglobulins"/>
    <property type="match status" value="2"/>
</dbReference>
<evidence type="ECO:0000313" key="5">
    <source>
        <dbReference type="EMBL" id="MFC7356368.1"/>
    </source>
</evidence>
<dbReference type="InterPro" id="IPR011635">
    <property type="entry name" value="CARDB"/>
</dbReference>
<feature type="signal peptide" evidence="3">
    <location>
        <begin position="1"/>
        <end position="20"/>
    </location>
</feature>
<dbReference type="Pfam" id="PF01483">
    <property type="entry name" value="P_proprotein"/>
    <property type="match status" value="1"/>
</dbReference>
<dbReference type="EMBL" id="JBHTBN010000001">
    <property type="protein sequence ID" value="MFC7356368.1"/>
    <property type="molecule type" value="Genomic_DNA"/>
</dbReference>
<gene>
    <name evidence="5" type="ORF">ACFQO1_01605</name>
</gene>
<reference evidence="6" key="1">
    <citation type="journal article" date="2019" name="Int. J. Syst. Evol. Microbiol.">
        <title>The Global Catalogue of Microorganisms (GCM) 10K type strain sequencing project: providing services to taxonomists for standard genome sequencing and annotation.</title>
        <authorList>
            <consortium name="The Broad Institute Genomics Platform"/>
            <consortium name="The Broad Institute Genome Sequencing Center for Infectious Disease"/>
            <person name="Wu L."/>
            <person name="Ma J."/>
        </authorList>
    </citation>
    <scope>NUCLEOTIDE SEQUENCE [LARGE SCALE GENOMIC DNA]</scope>
    <source>
        <strain evidence="6">CGMCC 1.16306</strain>
    </source>
</reference>
<dbReference type="InterPro" id="IPR008979">
    <property type="entry name" value="Galactose-bd-like_sf"/>
</dbReference>
<feature type="domain" description="P/Homo B" evidence="4">
    <location>
        <begin position="727"/>
        <end position="883"/>
    </location>
</feature>
<dbReference type="Pfam" id="PF07705">
    <property type="entry name" value="CARDB"/>
    <property type="match status" value="1"/>
</dbReference>
<dbReference type="Proteomes" id="UP001596415">
    <property type="component" value="Unassembled WGS sequence"/>
</dbReference>
<evidence type="ECO:0000259" key="4">
    <source>
        <dbReference type="PROSITE" id="PS51829"/>
    </source>
</evidence>
<keyword evidence="1" id="KW-0645">Protease</keyword>
<dbReference type="PROSITE" id="PS51829">
    <property type="entry name" value="P_HOMO_B"/>
    <property type="match status" value="1"/>
</dbReference>
<protein>
    <submittedName>
        <fullName evidence="5">Proprotein convertase P-domain-containing protein</fullName>
    </submittedName>
</protein>
<evidence type="ECO:0000313" key="6">
    <source>
        <dbReference type="Proteomes" id="UP001596415"/>
    </source>
</evidence>
<dbReference type="InterPro" id="IPR002884">
    <property type="entry name" value="P_dom"/>
</dbReference>
<evidence type="ECO:0000256" key="3">
    <source>
        <dbReference type="SAM" id="SignalP"/>
    </source>
</evidence>
<dbReference type="RefSeq" id="WP_380216037.1">
    <property type="nucleotide sequence ID" value="NZ_JBHTBN010000001.1"/>
</dbReference>
<evidence type="ECO:0000256" key="1">
    <source>
        <dbReference type="ARBA" id="ARBA00022670"/>
    </source>
</evidence>
<comment type="caution">
    <text evidence="5">The sequence shown here is derived from an EMBL/GenBank/DDBJ whole genome shotgun (WGS) entry which is preliminary data.</text>
</comment>
<proteinExistence type="predicted"/>
<dbReference type="InterPro" id="IPR013783">
    <property type="entry name" value="Ig-like_fold"/>
</dbReference>
<keyword evidence="3" id="KW-0732">Signal</keyword>
<sequence>MKLKVLVLLLIASFSFSVMAQEQNSEPATYVGTVGSMTVVPSIASRTQLERPVPLTEEPQDGRSSRLKILIGKDQQTEDDYFVRNRHRLEGAIAARPPSLVFDVNNNVSSPSDPSLAVGPDHVFIVYNTGFIIYDKEGNDLTGPLNTSTIFPSGGCCDLTVSYDNAADRWVVTFLGGGAQVVVSDGPDPIASNWFAYNIPQISDYQKLSVWWDGYYMTDNTGGTNKVWAMDRTAMLAGDPNASIQGFNLPGIVTDGFFSPQALNISNDNFPTSGGATIVYQQDDAYSGVSEDHLKLWTIDVDFDTPSNSTVSSPVEIPTTPFIGVFDGGSFSNLSQPGGGQDIDALQATVMNQAQYRKFSTHNSAVFNFVVDTDAGGGELAGVRWFELRQDGDGMPWTIYQEGTYTAPDGRHAWHASLIMDVFGNIGMGYSSMSGPTSTETVRVSSYYTGRFASDDLNIMTVTEELIDNGTQNIGGFRYGDYSKIDVDPNDDKTFWFINEYRKTGGENVVGRFKIAPDFNNDMGVVSIDEPLDGILTASENVTVTIFNFGEDSQSGVPVELTVDGTVVANETFTGPLEGQTSTQYTFTTPVDFSEEGRTFEVSARTILASDEDTTNDSTSRNITHVFANDIGVIEITAPDSGEGLGSETITVIIENFGAEDQSNFPVSYTIDGGTPISETVPGPLTAGTSTSYTFATPGDFSAIQSYTVVASTDLISDSDESNDSTTKVIRNLSCDTNTNDTVMSVGPGAGTVTESVITVTEDFIITNANVELTIEHSWVDDLDIFLIAPDGTSVELSTDNGGDGDDYIQTMFSDDAPSSITTANAPFTGMFQPEGSLDDLDGLSSLGDWTLRITDDTNSDGGQLVEWSLQLCDDLSLGFEDTLVSDAELIIVDKGNDQFSIQLPTTAITERLNLTVTNMLGQTLLGYRVDNDGSGYNYDLDMSYAASGVYIVTLGTIDGSSGQTKRLIVR</sequence>